<dbReference type="PIRSF" id="PIRSF011396">
    <property type="entry name" value="Trp_halogenase"/>
    <property type="match status" value="1"/>
</dbReference>
<dbReference type="EMBL" id="JADQDC010000009">
    <property type="protein sequence ID" value="MBF9152084.1"/>
    <property type="molecule type" value="Genomic_DNA"/>
</dbReference>
<evidence type="ECO:0000256" key="1">
    <source>
        <dbReference type="SAM" id="Phobius"/>
    </source>
</evidence>
<name>A0ABS0HIK6_9SPHN</name>
<dbReference type="Pfam" id="PF04820">
    <property type="entry name" value="Trp_halogenase"/>
    <property type="match status" value="1"/>
</dbReference>
<keyword evidence="3" id="KW-1185">Reference proteome</keyword>
<dbReference type="RefSeq" id="WP_196276395.1">
    <property type="nucleotide sequence ID" value="NZ_JADQDC010000009.1"/>
</dbReference>
<dbReference type="PANTHER" id="PTHR43747">
    <property type="entry name" value="FAD-BINDING PROTEIN"/>
    <property type="match status" value="1"/>
</dbReference>
<evidence type="ECO:0000313" key="3">
    <source>
        <dbReference type="Proteomes" id="UP000600799"/>
    </source>
</evidence>
<accession>A0ABS0HIK6</accession>
<organism evidence="2 3">
    <name type="scientific">Novosphingobium jiangmenense</name>
    <dbReference type="NCBI Taxonomy" id="2791981"/>
    <lineage>
        <taxon>Bacteria</taxon>
        <taxon>Pseudomonadati</taxon>
        <taxon>Pseudomonadota</taxon>
        <taxon>Alphaproteobacteria</taxon>
        <taxon>Sphingomonadales</taxon>
        <taxon>Sphingomonadaceae</taxon>
        <taxon>Novosphingobium</taxon>
    </lineage>
</organism>
<gene>
    <name evidence="2" type="ORF">I2488_13810</name>
</gene>
<proteinExistence type="predicted"/>
<dbReference type="Proteomes" id="UP000600799">
    <property type="component" value="Unassembled WGS sequence"/>
</dbReference>
<sequence>MEQSRLQHIVIAGGGTAGWMAAAMFARFFQRNPAATITLVESEDIPTVGVGEATVPQILDFIRRLGIDEIEFIRATHATYKLGIRFDGWSGEGSSFFHPFADFGLSLLGTPFRHHWTRLRKSGTAGPLDEYCLASRMAEHGTFALPTRSKSGSYAFNYAFHFDASLVAAYLRDWATARRVERVAGTIVAVERAPDGDVKGVTLDDGRTLTGDMFIDCSGFRGLLIEQALETGFEDWSHWLPCDRAIAVPCESRLAPAPYTRSLAVDAGWQWRIPLQHRVGNGQVYCSQYVTDEQALAQLLANVEGPVLGQPRQLRFTAGIRRKIWSHNVFSLGLASGFLEPLESTSIYLVQKGLSALLASFPTREALPAIRDVVNAEQRAHWEHVRDFIILHYALNRRHGEPFWDRCRTMDLPDTLATQIERFRSAGVLPADPTDFFRDSSWLALFSGLGELAGWHHPAADDHDAEALNAELSNMAAAMDSAARKAPLHADFIARNCAIAARV</sequence>
<keyword evidence="1" id="KW-1133">Transmembrane helix</keyword>
<evidence type="ECO:0000313" key="2">
    <source>
        <dbReference type="EMBL" id="MBF9152084.1"/>
    </source>
</evidence>
<dbReference type="InterPro" id="IPR006905">
    <property type="entry name" value="Flavin_halogenase"/>
</dbReference>
<reference evidence="2 3" key="1">
    <citation type="submission" date="2020-11" db="EMBL/GenBank/DDBJ databases">
        <title>The genome sequence of Novosphingobium sp. 1Y9A.</title>
        <authorList>
            <person name="Liu Y."/>
        </authorList>
    </citation>
    <scope>NUCLEOTIDE SEQUENCE [LARGE SCALE GENOMIC DNA]</scope>
    <source>
        <strain evidence="2 3">1Y9A</strain>
    </source>
</reference>
<protein>
    <submittedName>
        <fullName evidence="2">Tryptophan 7-halogenase</fullName>
    </submittedName>
</protein>
<keyword evidence="1" id="KW-0812">Transmembrane</keyword>
<dbReference type="PANTHER" id="PTHR43747:SF4">
    <property type="entry name" value="FLAVIN-DEPENDENT TRYPTOPHAN HALOGENASE"/>
    <property type="match status" value="1"/>
</dbReference>
<dbReference type="InterPro" id="IPR036188">
    <property type="entry name" value="FAD/NAD-bd_sf"/>
</dbReference>
<comment type="caution">
    <text evidence="2">The sequence shown here is derived from an EMBL/GenBank/DDBJ whole genome shotgun (WGS) entry which is preliminary data.</text>
</comment>
<keyword evidence="1" id="KW-0472">Membrane</keyword>
<dbReference type="SUPFAM" id="SSF51905">
    <property type="entry name" value="FAD/NAD(P)-binding domain"/>
    <property type="match status" value="1"/>
</dbReference>
<dbReference type="Gene3D" id="3.50.50.60">
    <property type="entry name" value="FAD/NAD(P)-binding domain"/>
    <property type="match status" value="1"/>
</dbReference>
<feature type="transmembrane region" description="Helical" evidence="1">
    <location>
        <begin position="9"/>
        <end position="29"/>
    </location>
</feature>
<dbReference type="InterPro" id="IPR050816">
    <property type="entry name" value="Flavin-dep_Halogenase_NPB"/>
</dbReference>
<dbReference type="InterPro" id="IPR033856">
    <property type="entry name" value="Trp_halogen"/>
</dbReference>